<evidence type="ECO:0000256" key="3">
    <source>
        <dbReference type="ARBA" id="ARBA00023211"/>
    </source>
</evidence>
<keyword evidence="2 4" id="KW-0378">Hydrolase</keyword>
<dbReference type="Pfam" id="PF00149">
    <property type="entry name" value="Metallophos"/>
    <property type="match status" value="1"/>
</dbReference>
<keyword evidence="1" id="KW-0479">Metal-binding</keyword>
<dbReference type="SMART" id="SM00156">
    <property type="entry name" value="PP2Ac"/>
    <property type="match status" value="1"/>
</dbReference>
<dbReference type="GO" id="GO:0046872">
    <property type="term" value="F:metal ion binding"/>
    <property type="evidence" value="ECO:0007669"/>
    <property type="project" value="UniProtKB-KW"/>
</dbReference>
<gene>
    <name evidence="6" type="ORF">GSB_10711</name>
</gene>
<dbReference type="VEuPathDB" id="GiardiaDB:GL50803_0010711"/>
<protein>
    <recommendedName>
        <fullName evidence="4">Serine/threonine-protein phosphatase</fullName>
        <ecNumber evidence="4">3.1.3.16</ecNumber>
    </recommendedName>
</protein>
<evidence type="ECO:0000313" key="7">
    <source>
        <dbReference type="Proteomes" id="UP000018040"/>
    </source>
</evidence>
<dbReference type="InterPro" id="IPR029052">
    <property type="entry name" value="Metallo-depent_PP-like"/>
</dbReference>
<dbReference type="OrthoDB" id="10248296at2759"/>
<reference evidence="7" key="1">
    <citation type="submission" date="2012-02" db="EMBL/GenBank/DDBJ databases">
        <title>Genome sequencing of Giardia lamblia Genotypes A2 and B isolates (DH and GS) and comparative analysis with the genomes of Genotypes A1 and E (WB and Pig).</title>
        <authorList>
            <person name="Adam R."/>
            <person name="Dahlstrom E."/>
            <person name="Martens C."/>
            <person name="Bruno D."/>
            <person name="Barbian K."/>
            <person name="Porcella S.F."/>
            <person name="Nash T."/>
        </authorList>
    </citation>
    <scope>NUCLEOTIDE SEQUENCE</scope>
    <source>
        <strain evidence="7">GS</strain>
    </source>
</reference>
<evidence type="ECO:0000256" key="2">
    <source>
        <dbReference type="ARBA" id="ARBA00022801"/>
    </source>
</evidence>
<dbReference type="PANTHER" id="PTHR45619">
    <property type="entry name" value="SERINE/THREONINE-PROTEIN PHOSPHATASE PP2A-RELATED"/>
    <property type="match status" value="1"/>
</dbReference>
<dbReference type="PRINTS" id="PR00114">
    <property type="entry name" value="STPHPHTASE"/>
</dbReference>
<proteinExistence type="inferred from homology"/>
<dbReference type="EMBL" id="AHHH01000062">
    <property type="protein sequence ID" value="ESU43029.1"/>
    <property type="molecule type" value="Genomic_DNA"/>
</dbReference>
<dbReference type="PROSITE" id="PS00125">
    <property type="entry name" value="SER_THR_PHOSPHATASE"/>
    <property type="match status" value="1"/>
</dbReference>
<dbReference type="Proteomes" id="UP000018040">
    <property type="component" value="Unassembled WGS sequence"/>
</dbReference>
<reference evidence="6 7" key="2">
    <citation type="journal article" date="2013" name="Genome Biol. Evol.">
        <title>Genome sequencing of Giardia lamblia genotypes A2 and B isolates (DH and GS) and comparative analysis with the genomes of genotypes A1 and E (WB and Pig).</title>
        <authorList>
            <person name="Adam R.D."/>
            <person name="Dahlstrom E.W."/>
            <person name="Martens C.A."/>
            <person name="Bruno D.P."/>
            <person name="Barbian K.D."/>
            <person name="Ricklefs S.M."/>
            <person name="Hernandez M.M."/>
            <person name="Narla N.P."/>
            <person name="Patel R.B."/>
            <person name="Porcella S.F."/>
            <person name="Nash T.E."/>
        </authorList>
    </citation>
    <scope>NUCLEOTIDE SEQUENCE [LARGE SCALE GENOMIC DNA]</scope>
    <source>
        <strain evidence="6 7">GS</strain>
    </source>
</reference>
<keyword evidence="3" id="KW-0464">Manganese</keyword>
<dbReference type="InterPro" id="IPR004843">
    <property type="entry name" value="Calcineurin-like_PHP"/>
</dbReference>
<sequence>MGKRLNLKILWERMPGVDVDALLHNIYQHQRLPTHIEIIQLTDMVRDIFFTEANLLSLALPIVVIGDIHGQLFDLFEIFKIAGEVPRSTYLFLGDYVDRGTHSLEVIIYLFLLKIKYPRSIYLLRGNHEDEKICQSYGFQDEIRAKFSHYDINHQKDVWRAMIDTFEALPIAALIQNELFAVHAGLSPSLQTIDQMHTICRFRDFPEGLSCLFSDLLWSDPSAEVQCFERSARGAGCSFGLIPVLKFLHDNQLSHILRSHQLCYEGFVLMFGDLLSTVWSAPDYTQKKNFASVLTVSENLERNYEVFECSSDFDLRATLSTGMSGILRNLF</sequence>
<name>V6TWQ4_GIAIN</name>
<comment type="catalytic activity">
    <reaction evidence="4">
        <text>O-phospho-L-threonyl-[protein] + H2O = L-threonyl-[protein] + phosphate</text>
        <dbReference type="Rhea" id="RHEA:47004"/>
        <dbReference type="Rhea" id="RHEA-COMP:11060"/>
        <dbReference type="Rhea" id="RHEA-COMP:11605"/>
        <dbReference type="ChEBI" id="CHEBI:15377"/>
        <dbReference type="ChEBI" id="CHEBI:30013"/>
        <dbReference type="ChEBI" id="CHEBI:43474"/>
        <dbReference type="ChEBI" id="CHEBI:61977"/>
        <dbReference type="EC" id="3.1.3.16"/>
    </reaction>
</comment>
<feature type="domain" description="Serine/threonine specific protein phosphatases" evidence="5">
    <location>
        <begin position="124"/>
        <end position="129"/>
    </location>
</feature>
<dbReference type="VEuPathDB" id="GiardiaDB:DHA2_10711"/>
<dbReference type="InterPro" id="IPR006186">
    <property type="entry name" value="Ser/Thr-sp_prot-phosphatase"/>
</dbReference>
<dbReference type="Gene3D" id="3.60.21.10">
    <property type="match status" value="1"/>
</dbReference>
<evidence type="ECO:0000256" key="4">
    <source>
        <dbReference type="RuleBase" id="RU004273"/>
    </source>
</evidence>
<dbReference type="InterPro" id="IPR047129">
    <property type="entry name" value="PPA2-like"/>
</dbReference>
<dbReference type="GO" id="GO:0004722">
    <property type="term" value="F:protein serine/threonine phosphatase activity"/>
    <property type="evidence" value="ECO:0007669"/>
    <property type="project" value="UniProtKB-EC"/>
</dbReference>
<organism evidence="6 7">
    <name type="scientific">Giardia intestinalis</name>
    <name type="common">Giardia lamblia</name>
    <dbReference type="NCBI Taxonomy" id="5741"/>
    <lineage>
        <taxon>Eukaryota</taxon>
        <taxon>Metamonada</taxon>
        <taxon>Diplomonadida</taxon>
        <taxon>Hexamitidae</taxon>
        <taxon>Giardiinae</taxon>
        <taxon>Giardia</taxon>
    </lineage>
</organism>
<dbReference type="AlphaFoldDB" id="V6TWQ4"/>
<dbReference type="EC" id="3.1.3.16" evidence="4"/>
<comment type="similarity">
    <text evidence="4">Belongs to the PPP phosphatase family.</text>
</comment>
<evidence type="ECO:0000256" key="1">
    <source>
        <dbReference type="ARBA" id="ARBA00022723"/>
    </source>
</evidence>
<dbReference type="SUPFAM" id="SSF56300">
    <property type="entry name" value="Metallo-dependent phosphatases"/>
    <property type="match status" value="1"/>
</dbReference>
<dbReference type="eggNOG" id="KOG0372">
    <property type="taxonomic scope" value="Eukaryota"/>
</dbReference>
<accession>V6TWQ4</accession>
<evidence type="ECO:0000313" key="6">
    <source>
        <dbReference type="EMBL" id="ESU43029.1"/>
    </source>
</evidence>
<evidence type="ECO:0000259" key="5">
    <source>
        <dbReference type="PROSITE" id="PS00125"/>
    </source>
</evidence>
<dbReference type="VEuPathDB" id="GiardiaDB:QR46_2835"/>
<dbReference type="VEuPathDB" id="GiardiaDB:GL50581_1099"/>
<comment type="caution">
    <text evidence="6">The sequence shown here is derived from an EMBL/GenBank/DDBJ whole genome shotgun (WGS) entry which is preliminary data.</text>
</comment>